<dbReference type="InterPro" id="IPR036396">
    <property type="entry name" value="Cyt_P450_sf"/>
</dbReference>
<dbReference type="Pfam" id="PF00067">
    <property type="entry name" value="p450"/>
    <property type="match status" value="1"/>
</dbReference>
<dbReference type="PANTHER" id="PTHR24305:SF157">
    <property type="entry name" value="N-ACETYLTRYPTOPHAN 6-HYDROXYLASE IVOC-RELATED"/>
    <property type="match status" value="1"/>
</dbReference>
<proteinExistence type="inferred from homology"/>
<evidence type="ECO:0000256" key="2">
    <source>
        <dbReference type="ARBA" id="ARBA00010617"/>
    </source>
</evidence>
<evidence type="ECO:0000313" key="11">
    <source>
        <dbReference type="Proteomes" id="UP001175353"/>
    </source>
</evidence>
<comment type="similarity">
    <text evidence="2 8">Belongs to the cytochrome P450 family.</text>
</comment>
<keyword evidence="4 8" id="KW-0560">Oxidoreductase</keyword>
<protein>
    <recommendedName>
        <fullName evidence="12">Trichodiene oxygenase</fullName>
    </recommendedName>
</protein>
<accession>A0AAN6QMX8</accession>
<dbReference type="PROSITE" id="PS00086">
    <property type="entry name" value="CYTOCHROME_P450"/>
    <property type="match status" value="1"/>
</dbReference>
<keyword evidence="5 7" id="KW-0408">Iron</keyword>
<evidence type="ECO:0000256" key="8">
    <source>
        <dbReference type="RuleBase" id="RU000461"/>
    </source>
</evidence>
<dbReference type="InterPro" id="IPR002401">
    <property type="entry name" value="Cyt_P450_E_grp-I"/>
</dbReference>
<gene>
    <name evidence="10" type="ORF">LTR91_014851</name>
</gene>
<keyword evidence="6 8" id="KW-0503">Monooxygenase</keyword>
<dbReference type="SUPFAM" id="SSF48264">
    <property type="entry name" value="Cytochrome P450"/>
    <property type="match status" value="1"/>
</dbReference>
<dbReference type="Gene3D" id="1.10.630.10">
    <property type="entry name" value="Cytochrome P450"/>
    <property type="match status" value="1"/>
</dbReference>
<keyword evidence="9" id="KW-1133">Transmembrane helix</keyword>
<dbReference type="GO" id="GO:0020037">
    <property type="term" value="F:heme binding"/>
    <property type="evidence" value="ECO:0007669"/>
    <property type="project" value="InterPro"/>
</dbReference>
<dbReference type="PANTHER" id="PTHR24305">
    <property type="entry name" value="CYTOCHROME P450"/>
    <property type="match status" value="1"/>
</dbReference>
<dbReference type="InterPro" id="IPR017972">
    <property type="entry name" value="Cyt_P450_CS"/>
</dbReference>
<dbReference type="GO" id="GO:0016705">
    <property type="term" value="F:oxidoreductase activity, acting on paired donors, with incorporation or reduction of molecular oxygen"/>
    <property type="evidence" value="ECO:0007669"/>
    <property type="project" value="InterPro"/>
</dbReference>
<evidence type="ECO:0000256" key="4">
    <source>
        <dbReference type="ARBA" id="ARBA00023002"/>
    </source>
</evidence>
<dbReference type="PRINTS" id="PR00463">
    <property type="entry name" value="EP450I"/>
</dbReference>
<dbReference type="GO" id="GO:0005506">
    <property type="term" value="F:iron ion binding"/>
    <property type="evidence" value="ECO:0007669"/>
    <property type="project" value="InterPro"/>
</dbReference>
<dbReference type="GO" id="GO:0004497">
    <property type="term" value="F:monooxygenase activity"/>
    <property type="evidence" value="ECO:0007669"/>
    <property type="project" value="UniProtKB-KW"/>
</dbReference>
<dbReference type="AlphaFoldDB" id="A0AAN6QMX8"/>
<reference evidence="10" key="1">
    <citation type="submission" date="2023-06" db="EMBL/GenBank/DDBJ databases">
        <title>Black Yeasts Isolated from many extreme environments.</title>
        <authorList>
            <person name="Coleine C."/>
            <person name="Stajich J.E."/>
            <person name="Selbmann L."/>
        </authorList>
    </citation>
    <scope>NUCLEOTIDE SEQUENCE</scope>
    <source>
        <strain evidence="10">CCFEE 5200</strain>
    </source>
</reference>
<evidence type="ECO:0000313" key="10">
    <source>
        <dbReference type="EMBL" id="KAK0973134.1"/>
    </source>
</evidence>
<feature type="transmembrane region" description="Helical" evidence="9">
    <location>
        <begin position="12"/>
        <end position="33"/>
    </location>
</feature>
<keyword evidence="11" id="KW-1185">Reference proteome</keyword>
<keyword evidence="9" id="KW-0812">Transmembrane</keyword>
<evidence type="ECO:0000256" key="6">
    <source>
        <dbReference type="ARBA" id="ARBA00023033"/>
    </source>
</evidence>
<keyword evidence="3 7" id="KW-0479">Metal-binding</keyword>
<dbReference type="Proteomes" id="UP001175353">
    <property type="component" value="Unassembled WGS sequence"/>
</dbReference>
<name>A0AAN6QMX8_9PEZI</name>
<keyword evidence="9" id="KW-0472">Membrane</keyword>
<evidence type="ECO:0000256" key="7">
    <source>
        <dbReference type="PIRSR" id="PIRSR602401-1"/>
    </source>
</evidence>
<dbReference type="EMBL" id="JAUJLE010000163">
    <property type="protein sequence ID" value="KAK0973134.1"/>
    <property type="molecule type" value="Genomic_DNA"/>
</dbReference>
<evidence type="ECO:0000256" key="5">
    <source>
        <dbReference type="ARBA" id="ARBA00023004"/>
    </source>
</evidence>
<organism evidence="10 11">
    <name type="scientific">Friedmanniomyces endolithicus</name>
    <dbReference type="NCBI Taxonomy" id="329885"/>
    <lineage>
        <taxon>Eukaryota</taxon>
        <taxon>Fungi</taxon>
        <taxon>Dikarya</taxon>
        <taxon>Ascomycota</taxon>
        <taxon>Pezizomycotina</taxon>
        <taxon>Dothideomycetes</taxon>
        <taxon>Dothideomycetidae</taxon>
        <taxon>Mycosphaerellales</taxon>
        <taxon>Teratosphaeriaceae</taxon>
        <taxon>Friedmanniomyces</taxon>
    </lineage>
</organism>
<dbReference type="InterPro" id="IPR001128">
    <property type="entry name" value="Cyt_P450"/>
</dbReference>
<comment type="cofactor">
    <cofactor evidence="1 7">
        <name>heme</name>
        <dbReference type="ChEBI" id="CHEBI:30413"/>
    </cofactor>
</comment>
<comment type="caution">
    <text evidence="10">The sequence shown here is derived from an EMBL/GenBank/DDBJ whole genome shotgun (WGS) entry which is preliminary data.</text>
</comment>
<feature type="binding site" description="axial binding residue" evidence="7">
    <location>
        <position position="453"/>
    </location>
    <ligand>
        <name>heme</name>
        <dbReference type="ChEBI" id="CHEBI:30413"/>
    </ligand>
    <ligandPart>
        <name>Fe</name>
        <dbReference type="ChEBI" id="CHEBI:18248"/>
    </ligandPart>
</feature>
<evidence type="ECO:0008006" key="12">
    <source>
        <dbReference type="Google" id="ProtNLM"/>
    </source>
</evidence>
<sequence>MATIPSPATSVPLAAGIVVFATVVYTIVYRIYLSPLARFPGPKLAAVSKAYQFYFDVVKAGKLPFELVRLHERYGPIVRIGPNEVHVSDPDFYDILYASLPSRRHKDIFAIDGFGLAQSVIATANHEHHRMRRAALNPFFSTQAVAKLEQSVTRPRIDDACQGLAKAFETGEPVDIEVLTLALTTDIITQYAFAKSYGYLDRPGYAPEWAEVLRGAAQSSMLFRYLPFMIKLLMSSPEWLINLIDPKLMQLFNIKSGLEAQVKTVMSSRAAGEDTKQTHRTIFHELLDNPNLPASEKTLPRLVEEAQIIVSAGSTTTVHFLKCTTFHILANKSILSRLQTELKSAIPDPAVLPPSHVLERLPYFAAVIKEGFRINDGASSRLARVAPDTDLLCGDSQIVIPRGTSISMSTYLQHRHPSLFPDPETFNPERWLDPDAAKLERYLVNFSKGTRNCLGINLARSEVFLTLAAVFRRFELELWETGRGDVEMAHDFFVPYVRVGSKGVRVVVKGVCA</sequence>
<evidence type="ECO:0000256" key="1">
    <source>
        <dbReference type="ARBA" id="ARBA00001971"/>
    </source>
</evidence>
<evidence type="ECO:0000256" key="9">
    <source>
        <dbReference type="SAM" id="Phobius"/>
    </source>
</evidence>
<dbReference type="CDD" id="cd11062">
    <property type="entry name" value="CYP58-like"/>
    <property type="match status" value="1"/>
</dbReference>
<keyword evidence="7 8" id="KW-0349">Heme</keyword>
<dbReference type="InterPro" id="IPR050121">
    <property type="entry name" value="Cytochrome_P450_monoxygenase"/>
</dbReference>
<evidence type="ECO:0000256" key="3">
    <source>
        <dbReference type="ARBA" id="ARBA00022723"/>
    </source>
</evidence>